<organism evidence="1 2">
    <name type="scientific">Steinernema carpocapsae</name>
    <name type="common">Entomopathogenic nematode</name>
    <dbReference type="NCBI Taxonomy" id="34508"/>
    <lineage>
        <taxon>Eukaryota</taxon>
        <taxon>Metazoa</taxon>
        <taxon>Ecdysozoa</taxon>
        <taxon>Nematoda</taxon>
        <taxon>Chromadorea</taxon>
        <taxon>Rhabditida</taxon>
        <taxon>Tylenchina</taxon>
        <taxon>Panagrolaimomorpha</taxon>
        <taxon>Strongyloidoidea</taxon>
        <taxon>Steinernematidae</taxon>
        <taxon>Steinernema</taxon>
    </lineage>
</organism>
<keyword evidence="2" id="KW-1185">Reference proteome</keyword>
<gene>
    <name evidence="1" type="ORF">L596_026816</name>
</gene>
<proteinExistence type="predicted"/>
<reference evidence="1 2" key="2">
    <citation type="journal article" date="2019" name="G3 (Bethesda)">
        <title>Hybrid Assembly of the Genome of the Entomopathogenic Nematode Steinernema carpocapsae Identifies the X-Chromosome.</title>
        <authorList>
            <person name="Serra L."/>
            <person name="Macchietto M."/>
            <person name="Macias-Munoz A."/>
            <person name="McGill C.J."/>
            <person name="Rodriguez I.M."/>
            <person name="Rodriguez B."/>
            <person name="Murad R."/>
            <person name="Mortazavi A."/>
        </authorList>
    </citation>
    <scope>NUCLEOTIDE SEQUENCE [LARGE SCALE GENOMIC DNA]</scope>
    <source>
        <strain evidence="1 2">ALL</strain>
    </source>
</reference>
<dbReference type="Proteomes" id="UP000298663">
    <property type="component" value="Unassembled WGS sequence"/>
</dbReference>
<dbReference type="EMBL" id="AZBU02000010">
    <property type="protein sequence ID" value="TKR62915.1"/>
    <property type="molecule type" value="Genomic_DNA"/>
</dbReference>
<protein>
    <submittedName>
        <fullName evidence="1">Uncharacterized protein</fullName>
    </submittedName>
</protein>
<evidence type="ECO:0000313" key="2">
    <source>
        <dbReference type="Proteomes" id="UP000298663"/>
    </source>
</evidence>
<name>A0A4V5ZYA7_STECR</name>
<accession>A0A4V5ZYA7</accession>
<evidence type="ECO:0000313" key="1">
    <source>
        <dbReference type="EMBL" id="TKR62915.1"/>
    </source>
</evidence>
<comment type="caution">
    <text evidence="1">The sequence shown here is derived from an EMBL/GenBank/DDBJ whole genome shotgun (WGS) entry which is preliminary data.</text>
</comment>
<reference evidence="1 2" key="1">
    <citation type="journal article" date="2015" name="Genome Biol.">
        <title>Comparative genomics of Steinernema reveals deeply conserved gene regulatory networks.</title>
        <authorList>
            <person name="Dillman A.R."/>
            <person name="Macchietto M."/>
            <person name="Porter C.F."/>
            <person name="Rogers A."/>
            <person name="Williams B."/>
            <person name="Antoshechkin I."/>
            <person name="Lee M.M."/>
            <person name="Goodwin Z."/>
            <person name="Lu X."/>
            <person name="Lewis E.E."/>
            <person name="Goodrich-Blair H."/>
            <person name="Stock S.P."/>
            <person name="Adams B.J."/>
            <person name="Sternberg P.W."/>
            <person name="Mortazavi A."/>
        </authorList>
    </citation>
    <scope>NUCLEOTIDE SEQUENCE [LARGE SCALE GENOMIC DNA]</scope>
    <source>
        <strain evidence="1 2">ALL</strain>
    </source>
</reference>
<dbReference type="AlphaFoldDB" id="A0A4V5ZYA7"/>
<sequence>MHRSGKRFHRNGDVIPIGSQITADGNYEPSELDCGVSNYVNVTNVAAQFNVNGEKASASVMFFIRSLKRPV</sequence>